<evidence type="ECO:0000313" key="1">
    <source>
        <dbReference type="EMBL" id="AGS51954.1"/>
    </source>
</evidence>
<protein>
    <submittedName>
        <fullName evidence="1">Uncharacterized protein</fullName>
    </submittedName>
</protein>
<dbReference type="AlphaFoldDB" id="A0A806KBL1"/>
<proteinExistence type="predicted"/>
<reference evidence="1" key="1">
    <citation type="submission" date="2012-03" db="EMBL/GenBank/DDBJ databases">
        <title>Functional metagenomics reveals considerable lignocellulase gene clusters in the gut microbiome of a wood-feeding higher termite.</title>
        <authorList>
            <person name="Liu N."/>
        </authorList>
    </citation>
    <scope>NUCLEOTIDE SEQUENCE</scope>
</reference>
<dbReference type="EMBL" id="JQ844178">
    <property type="protein sequence ID" value="AGS51954.1"/>
    <property type="molecule type" value="Genomic_DNA"/>
</dbReference>
<accession>A0A806KBL1</accession>
<sequence>MLPASQPFCQLLLFQAFSFSFAEYRYLFYRHLLYKFLKKIQK</sequence>
<organism evidence="1">
    <name type="scientific">uncultured bacterium contig00003</name>
    <dbReference type="NCBI Taxonomy" id="1181495"/>
    <lineage>
        <taxon>Bacteria</taxon>
        <taxon>environmental samples</taxon>
    </lineage>
</organism>
<name>A0A806KBL1_9BACT</name>